<proteinExistence type="predicted"/>
<evidence type="ECO:0000313" key="2">
    <source>
        <dbReference type="EMBL" id="KAF9580525.1"/>
    </source>
</evidence>
<dbReference type="Proteomes" id="UP000780801">
    <property type="component" value="Unassembled WGS sequence"/>
</dbReference>
<keyword evidence="3" id="KW-1185">Reference proteome</keyword>
<sequence>MGRKSKSKNSPAMITSGSSTNNNKTTPLAISPAVSAKKKNVMSTPAVLSIEIPAAAHKALQQASAYSPPASPPMLSDSPSSTTSFDSLPSPRNMAPTTADIAAANAAAANAANAAKAAAAHAALVAREARRLSQQYFFPNRIAFESAAPAVVRAKDLQLKDHSAVDHVHTGGSHLYNGDSRLTRDGRPLVRLL</sequence>
<feature type="region of interest" description="Disordered" evidence="1">
    <location>
        <begin position="1"/>
        <end position="27"/>
    </location>
</feature>
<feature type="compositionally biased region" description="Low complexity" evidence="1">
    <location>
        <begin position="15"/>
        <end position="26"/>
    </location>
</feature>
<gene>
    <name evidence="2" type="ORF">BGW38_002807</name>
</gene>
<feature type="compositionally biased region" description="Low complexity" evidence="1">
    <location>
        <begin position="63"/>
        <end position="91"/>
    </location>
</feature>
<organism evidence="2 3">
    <name type="scientific">Lunasporangiospora selenospora</name>
    <dbReference type="NCBI Taxonomy" id="979761"/>
    <lineage>
        <taxon>Eukaryota</taxon>
        <taxon>Fungi</taxon>
        <taxon>Fungi incertae sedis</taxon>
        <taxon>Mucoromycota</taxon>
        <taxon>Mortierellomycotina</taxon>
        <taxon>Mortierellomycetes</taxon>
        <taxon>Mortierellales</taxon>
        <taxon>Mortierellaceae</taxon>
        <taxon>Lunasporangiospora</taxon>
    </lineage>
</organism>
<dbReference type="OrthoDB" id="2427966at2759"/>
<protein>
    <submittedName>
        <fullName evidence="2">Uncharacterized protein</fullName>
    </submittedName>
</protein>
<reference evidence="2" key="1">
    <citation type="journal article" date="2020" name="Fungal Divers.">
        <title>Resolving the Mortierellaceae phylogeny through synthesis of multi-gene phylogenetics and phylogenomics.</title>
        <authorList>
            <person name="Vandepol N."/>
            <person name="Liber J."/>
            <person name="Desiro A."/>
            <person name="Na H."/>
            <person name="Kennedy M."/>
            <person name="Barry K."/>
            <person name="Grigoriev I.V."/>
            <person name="Miller A.N."/>
            <person name="O'Donnell K."/>
            <person name="Stajich J.E."/>
            <person name="Bonito G."/>
        </authorList>
    </citation>
    <scope>NUCLEOTIDE SEQUENCE</scope>
    <source>
        <strain evidence="2">KOD1015</strain>
    </source>
</reference>
<evidence type="ECO:0000313" key="3">
    <source>
        <dbReference type="Proteomes" id="UP000780801"/>
    </source>
</evidence>
<accession>A0A9P6KD97</accession>
<comment type="caution">
    <text evidence="2">The sequence shown here is derived from an EMBL/GenBank/DDBJ whole genome shotgun (WGS) entry which is preliminary data.</text>
</comment>
<feature type="region of interest" description="Disordered" evidence="1">
    <location>
        <begin position="63"/>
        <end position="93"/>
    </location>
</feature>
<dbReference type="AlphaFoldDB" id="A0A9P6KD97"/>
<dbReference type="EMBL" id="JAABOA010002010">
    <property type="protein sequence ID" value="KAF9580525.1"/>
    <property type="molecule type" value="Genomic_DNA"/>
</dbReference>
<evidence type="ECO:0000256" key="1">
    <source>
        <dbReference type="SAM" id="MobiDB-lite"/>
    </source>
</evidence>
<name>A0A9P6KD97_9FUNG</name>